<dbReference type="EMBL" id="CAJJDN010000170">
    <property type="protein sequence ID" value="CAD8126812.1"/>
    <property type="molecule type" value="Genomic_DNA"/>
</dbReference>
<reference evidence="1" key="1">
    <citation type="submission" date="2021-01" db="EMBL/GenBank/DDBJ databases">
        <authorList>
            <consortium name="Genoscope - CEA"/>
            <person name="William W."/>
        </authorList>
    </citation>
    <scope>NUCLEOTIDE SEQUENCE</scope>
</reference>
<sequence length="108" mass="12736">MQVLVNLNNTLFDLFLQFQLSMANRLLQQFCENRHWQISMFKHYFHHQALKQQINFIHLPQVQQFEYVQPHFNPCKPTVQSLSFGNINVGLVYKSPLNTIQLSTSKAS</sequence>
<gene>
    <name evidence="1" type="ORF">PSON_ATCC_30995.1.T1700111</name>
</gene>
<protein>
    <submittedName>
        <fullName evidence="1">Uncharacterized protein</fullName>
    </submittedName>
</protein>
<evidence type="ECO:0000313" key="1">
    <source>
        <dbReference type="EMBL" id="CAD8126812.1"/>
    </source>
</evidence>
<dbReference type="AlphaFoldDB" id="A0A8S1RHT5"/>
<dbReference type="Proteomes" id="UP000692954">
    <property type="component" value="Unassembled WGS sequence"/>
</dbReference>
<comment type="caution">
    <text evidence="1">The sequence shown here is derived from an EMBL/GenBank/DDBJ whole genome shotgun (WGS) entry which is preliminary data.</text>
</comment>
<accession>A0A8S1RHT5</accession>
<keyword evidence="2" id="KW-1185">Reference proteome</keyword>
<proteinExistence type="predicted"/>
<organism evidence="1 2">
    <name type="scientific">Paramecium sonneborni</name>
    <dbReference type="NCBI Taxonomy" id="65129"/>
    <lineage>
        <taxon>Eukaryota</taxon>
        <taxon>Sar</taxon>
        <taxon>Alveolata</taxon>
        <taxon>Ciliophora</taxon>
        <taxon>Intramacronucleata</taxon>
        <taxon>Oligohymenophorea</taxon>
        <taxon>Peniculida</taxon>
        <taxon>Parameciidae</taxon>
        <taxon>Paramecium</taxon>
    </lineage>
</organism>
<name>A0A8S1RHT5_9CILI</name>
<evidence type="ECO:0000313" key="2">
    <source>
        <dbReference type="Proteomes" id="UP000692954"/>
    </source>
</evidence>